<dbReference type="PANTHER" id="PTHR13504">
    <property type="entry name" value="FIDO DOMAIN-CONTAINING PROTEIN DDB_G0283145"/>
    <property type="match status" value="1"/>
</dbReference>
<dbReference type="SUPFAM" id="SSF140931">
    <property type="entry name" value="Fic-like"/>
    <property type="match status" value="1"/>
</dbReference>
<accession>A0A3E4QPX2</accession>
<evidence type="ECO:0000256" key="1">
    <source>
        <dbReference type="PIRSR" id="PIRSR640198-1"/>
    </source>
</evidence>
<evidence type="ECO:0000256" key="3">
    <source>
        <dbReference type="SAM" id="MobiDB-lite"/>
    </source>
</evidence>
<dbReference type="Pfam" id="PF02661">
    <property type="entry name" value="Fic"/>
    <property type="match status" value="1"/>
</dbReference>
<feature type="domain" description="Fido" evidence="4">
    <location>
        <begin position="134"/>
        <end position="286"/>
    </location>
</feature>
<feature type="binding site" evidence="2">
    <location>
        <begin position="223"/>
        <end position="230"/>
    </location>
    <ligand>
        <name>ATP</name>
        <dbReference type="ChEBI" id="CHEBI:30616"/>
    </ligand>
</feature>
<dbReference type="Pfam" id="PF13784">
    <property type="entry name" value="Fic_N"/>
    <property type="match status" value="1"/>
</dbReference>
<keyword evidence="2" id="KW-0547">Nucleotide-binding</keyword>
<reference evidence="5 6" key="1">
    <citation type="submission" date="2018-08" db="EMBL/GenBank/DDBJ databases">
        <title>A genome reference for cultivated species of the human gut microbiota.</title>
        <authorList>
            <person name="Zou Y."/>
            <person name="Xue W."/>
            <person name="Luo G."/>
        </authorList>
    </citation>
    <scope>NUCLEOTIDE SEQUENCE [LARGE SCALE GENOMIC DNA]</scope>
    <source>
        <strain evidence="5 6">TF08-14</strain>
    </source>
</reference>
<dbReference type="PROSITE" id="PS51459">
    <property type="entry name" value="FIDO"/>
    <property type="match status" value="1"/>
</dbReference>
<dbReference type="GO" id="GO:0005524">
    <property type="term" value="F:ATP binding"/>
    <property type="evidence" value="ECO:0007669"/>
    <property type="project" value="UniProtKB-KW"/>
</dbReference>
<organism evidence="5 6">
    <name type="scientific">Collinsella tanakaei</name>
    <dbReference type="NCBI Taxonomy" id="626935"/>
    <lineage>
        <taxon>Bacteria</taxon>
        <taxon>Bacillati</taxon>
        <taxon>Actinomycetota</taxon>
        <taxon>Coriobacteriia</taxon>
        <taxon>Coriobacteriales</taxon>
        <taxon>Coriobacteriaceae</taxon>
        <taxon>Collinsella</taxon>
    </lineage>
</organism>
<evidence type="ECO:0000256" key="2">
    <source>
        <dbReference type="PIRSR" id="PIRSR640198-2"/>
    </source>
</evidence>
<evidence type="ECO:0000259" key="4">
    <source>
        <dbReference type="PROSITE" id="PS51459"/>
    </source>
</evidence>
<dbReference type="EMBL" id="QSRJ01000012">
    <property type="protein sequence ID" value="RGL08126.1"/>
    <property type="molecule type" value="Genomic_DNA"/>
</dbReference>
<dbReference type="Proteomes" id="UP000260943">
    <property type="component" value="Unassembled WGS sequence"/>
</dbReference>
<feature type="active site" evidence="1">
    <location>
        <position position="219"/>
    </location>
</feature>
<name>A0A3E4QPX2_9ACTN</name>
<dbReference type="InterPro" id="IPR040198">
    <property type="entry name" value="Fido_containing"/>
</dbReference>
<dbReference type="InterPro" id="IPR025758">
    <property type="entry name" value="Fic/DOC_N"/>
</dbReference>
<dbReference type="Gene3D" id="1.10.3290.10">
    <property type="entry name" value="Fido-like domain"/>
    <property type="match status" value="1"/>
</dbReference>
<protein>
    <submittedName>
        <fullName evidence="5">Fic family protein</fullName>
    </submittedName>
</protein>
<proteinExistence type="predicted"/>
<evidence type="ECO:0000313" key="5">
    <source>
        <dbReference type="EMBL" id="RGL08126.1"/>
    </source>
</evidence>
<comment type="caution">
    <text evidence="5">The sequence shown here is derived from an EMBL/GenBank/DDBJ whole genome shotgun (WGS) entry which is preliminary data.</text>
</comment>
<evidence type="ECO:0000313" key="6">
    <source>
        <dbReference type="Proteomes" id="UP000260943"/>
    </source>
</evidence>
<dbReference type="AlphaFoldDB" id="A0A3E4QPX2"/>
<dbReference type="RefSeq" id="WP_117680146.1">
    <property type="nucleotide sequence ID" value="NZ_QSRJ01000012.1"/>
</dbReference>
<keyword evidence="2" id="KW-0067">ATP-binding</keyword>
<feature type="region of interest" description="Disordered" evidence="3">
    <location>
        <begin position="398"/>
        <end position="420"/>
    </location>
</feature>
<dbReference type="InterPro" id="IPR036597">
    <property type="entry name" value="Fido-like_dom_sf"/>
</dbReference>
<sequence>MGTYEKRFWDSTNYGRPSGPYSPYTPDELSGWEFEFSGETAGDIARATESLVRFQEQGVVLTDTEPLARLLMRSEAVASSRIEGLSVSAKRLMEHEALAEMGVRARLDSTEAAVLANIRAMHDHVFSVGPGDPVTLETLQRVDADLLKGGPLEGMGGIVRAEQNWIGGSALDPVGAAYVPPAPEDVPRLLDDLVRFCNSSPLPAVARAAIAHAQFETVHPFADGNGRTGRALALMVLRSGSLVGGAVPPISMAVASDRETYIEALTSMRCEDAGGLRRAQDRYVAYWCGACVDACALAASFEERVAELRASWEDRVRPRAGSAAELLLAVLPGTPVVSIQSAARLTARSREAARNAIAALVEAGVLVQNARNRKSNIFCADEVLDMFTLFERAGVTRGHDTAAARPGRAVPQRPERKGRP</sequence>
<dbReference type="InterPro" id="IPR003812">
    <property type="entry name" value="Fido"/>
</dbReference>
<gene>
    <name evidence="5" type="ORF">DXC81_09340</name>
</gene>
<dbReference type="PANTHER" id="PTHR13504:SF38">
    <property type="entry name" value="FIDO DOMAIN-CONTAINING PROTEIN"/>
    <property type="match status" value="1"/>
</dbReference>